<feature type="transmembrane region" description="Helical" evidence="1">
    <location>
        <begin position="178"/>
        <end position="198"/>
    </location>
</feature>
<reference evidence="3 4" key="1">
    <citation type="journal article" date="2013" name="PLoS ONE">
        <title>Identification and characterization of three novel lipases belonging to families II and V from Anaerovibrio lipolyticus 5ST.</title>
        <authorList>
            <person name="Prive F."/>
            <person name="Kaderbhai N.N."/>
            <person name="Girdwood S."/>
            <person name="Worgan H.J."/>
            <person name="Pinloche E."/>
            <person name="Scollan N.D."/>
            <person name="Huws S.A."/>
            <person name="Newbold C.J."/>
        </authorList>
    </citation>
    <scope>NUCLEOTIDE SEQUENCE [LARGE SCALE GENOMIC DNA]</scope>
    <source>
        <strain evidence="3 4">5S</strain>
    </source>
</reference>
<feature type="transmembrane region" description="Helical" evidence="1">
    <location>
        <begin position="204"/>
        <end position="227"/>
    </location>
</feature>
<proteinExistence type="predicted"/>
<sequence length="393" mass="45576">MQRLFFLDNLKAFVVNWMILLHIALCYIVMPLPWWYVLDPQPSVGLNYFVMITDMVIMPIMFFISGYFAIRSLAKKTGKDFWMPKWTRIGIPWLIGILIIAPLTSIIMPYSRGLCNDIWTALTKYYWYDAATGGAGEFFNQVPFWYLGMLLLLYAIAYFIVKIRPSYAQQKAPSSPKIWLFLGLTVFTFINGMVIDMITGDEYLWVNFFYILKVQVSRVLLYVLYFFLGIHAWRRHWFEEGCYVPSAAKWTPLFIISAAFIDWSFIHSPAIVSSPLEFLFYISISHAMLLTSSVFALLGIFYRFCNFTNNTLGNLASTSYTMYFCHTIFIFWPSLYMMNMNIHAFYKFIIAVIITWPITFICGKLLLNSSLFAGSKKAKVTSPENNPILASSK</sequence>
<evidence type="ECO:0000313" key="3">
    <source>
        <dbReference type="EMBL" id="KHM46058.1"/>
    </source>
</evidence>
<protein>
    <recommendedName>
        <fullName evidence="2">Acyltransferase 3 domain-containing protein</fullName>
    </recommendedName>
</protein>
<dbReference type="eggNOG" id="COG1835">
    <property type="taxonomic scope" value="Bacteria"/>
</dbReference>
<feature type="transmembrane region" description="Helical" evidence="1">
    <location>
        <begin position="312"/>
        <end position="332"/>
    </location>
</feature>
<comment type="caution">
    <text evidence="3">The sequence shown here is derived from an EMBL/GenBank/DDBJ whole genome shotgun (WGS) entry which is preliminary data.</text>
</comment>
<feature type="transmembrane region" description="Helical" evidence="1">
    <location>
        <begin position="48"/>
        <end position="70"/>
    </location>
</feature>
<dbReference type="Pfam" id="PF01757">
    <property type="entry name" value="Acyl_transf_3"/>
    <property type="match status" value="1"/>
</dbReference>
<accession>A0A0B2JGX3</accession>
<feature type="transmembrane region" description="Helical" evidence="1">
    <location>
        <begin position="344"/>
        <end position="367"/>
    </location>
</feature>
<feature type="transmembrane region" description="Helical" evidence="1">
    <location>
        <begin position="91"/>
        <end position="110"/>
    </location>
</feature>
<feature type="domain" description="Acyltransferase 3" evidence="2">
    <location>
        <begin position="6"/>
        <end position="361"/>
    </location>
</feature>
<dbReference type="AlphaFoldDB" id="A0A0B2JGX3"/>
<organism evidence="3 4">
    <name type="scientific">Anaerovibrio lipolyticus</name>
    <dbReference type="NCBI Taxonomy" id="82374"/>
    <lineage>
        <taxon>Bacteria</taxon>
        <taxon>Bacillati</taxon>
        <taxon>Bacillota</taxon>
        <taxon>Negativicutes</taxon>
        <taxon>Selenomonadales</taxon>
        <taxon>Selenomonadaceae</taxon>
        <taxon>Anaerovibrio</taxon>
    </lineage>
</organism>
<keyword evidence="1" id="KW-0472">Membrane</keyword>
<feature type="transmembrane region" description="Helical" evidence="1">
    <location>
        <begin position="278"/>
        <end position="300"/>
    </location>
</feature>
<name>A0A0B2JGX3_9FIRM</name>
<dbReference type="EMBL" id="JSCE01000257">
    <property type="protein sequence ID" value="KHM46058.1"/>
    <property type="molecule type" value="Genomic_DNA"/>
</dbReference>
<gene>
    <name evidence="3" type="ORF">NZ47_13825</name>
</gene>
<keyword evidence="1" id="KW-1133">Transmembrane helix</keyword>
<feature type="transmembrane region" description="Helical" evidence="1">
    <location>
        <begin position="12"/>
        <end position="36"/>
    </location>
</feature>
<dbReference type="Proteomes" id="UP000030993">
    <property type="component" value="Unassembled WGS sequence"/>
</dbReference>
<dbReference type="STRING" id="82374.NZ47_13825"/>
<dbReference type="RefSeq" id="WP_027397102.1">
    <property type="nucleotide sequence ID" value="NZ_JSCE01000257.1"/>
</dbReference>
<dbReference type="InterPro" id="IPR002656">
    <property type="entry name" value="Acyl_transf_3_dom"/>
</dbReference>
<keyword evidence="1" id="KW-0812">Transmembrane</keyword>
<dbReference type="InterPro" id="IPR050623">
    <property type="entry name" value="Glucan_succinyl_AcylTrfase"/>
</dbReference>
<keyword evidence="4" id="KW-1185">Reference proteome</keyword>
<evidence type="ECO:0000259" key="2">
    <source>
        <dbReference type="Pfam" id="PF01757"/>
    </source>
</evidence>
<dbReference type="GO" id="GO:0016747">
    <property type="term" value="F:acyltransferase activity, transferring groups other than amino-acyl groups"/>
    <property type="evidence" value="ECO:0007669"/>
    <property type="project" value="InterPro"/>
</dbReference>
<evidence type="ECO:0000313" key="4">
    <source>
        <dbReference type="Proteomes" id="UP000030993"/>
    </source>
</evidence>
<dbReference type="PANTHER" id="PTHR36927">
    <property type="entry name" value="BLR4337 PROTEIN"/>
    <property type="match status" value="1"/>
</dbReference>
<evidence type="ECO:0000256" key="1">
    <source>
        <dbReference type="SAM" id="Phobius"/>
    </source>
</evidence>
<feature type="transmembrane region" description="Helical" evidence="1">
    <location>
        <begin position="144"/>
        <end position="163"/>
    </location>
</feature>
<feature type="transmembrane region" description="Helical" evidence="1">
    <location>
        <begin position="247"/>
        <end position="266"/>
    </location>
</feature>